<keyword evidence="2" id="KW-1185">Reference proteome</keyword>
<comment type="caution">
    <text evidence="1">The sequence shown here is derived from an EMBL/GenBank/DDBJ whole genome shotgun (WGS) entry which is preliminary data.</text>
</comment>
<evidence type="ECO:0000313" key="2">
    <source>
        <dbReference type="Proteomes" id="UP000664044"/>
    </source>
</evidence>
<organism evidence="1 2">
    <name type="scientific">Flagellimonas aurea</name>
    <dbReference type="NCBI Taxonomy" id="2915619"/>
    <lineage>
        <taxon>Bacteria</taxon>
        <taxon>Pseudomonadati</taxon>
        <taxon>Bacteroidota</taxon>
        <taxon>Flavobacteriia</taxon>
        <taxon>Flavobacteriales</taxon>
        <taxon>Flavobacteriaceae</taxon>
        <taxon>Flagellimonas</taxon>
    </lineage>
</organism>
<dbReference type="Proteomes" id="UP000664044">
    <property type="component" value="Unassembled WGS sequence"/>
</dbReference>
<protein>
    <submittedName>
        <fullName evidence="1">Uncharacterized protein</fullName>
    </submittedName>
</protein>
<gene>
    <name evidence="1" type="ORF">J0656_19615</name>
</gene>
<proteinExistence type="predicted"/>
<sequence>MSWDIILFNSKQKIKSVADLDENQLEPIDFSGILERSFPQTKFDGKHREIIGADFTIAFFASGHSSNLMLTLHGEHGLYELIGLAKKFNWQLYDSGLDAMIDLENPEKNGFDNYKNYVAQILRGR</sequence>
<accession>A0ABS3G9X6</accession>
<dbReference type="RefSeq" id="WP_207036958.1">
    <property type="nucleotide sequence ID" value="NZ_JAFLNL010000019.1"/>
</dbReference>
<name>A0ABS3G9X6_9FLAO</name>
<dbReference type="EMBL" id="JAFLNL010000019">
    <property type="protein sequence ID" value="MBO0356235.1"/>
    <property type="molecule type" value="Genomic_DNA"/>
</dbReference>
<reference evidence="1 2" key="1">
    <citation type="submission" date="2021-03" db="EMBL/GenBank/DDBJ databases">
        <title>Muricauda lutimaris sp. nov. and Muricauda ruestringensis sp. nov, two marine members of the Flavobacteriaceae isolated from deep sea sediments of Western Pacific.</title>
        <authorList>
            <person name="Zhao S."/>
            <person name="Liu R."/>
        </authorList>
    </citation>
    <scope>NUCLEOTIDE SEQUENCE [LARGE SCALE GENOMIC DNA]</scope>
    <source>
        <strain evidence="1 2">BC31-1-A7</strain>
    </source>
</reference>
<evidence type="ECO:0000313" key="1">
    <source>
        <dbReference type="EMBL" id="MBO0356235.1"/>
    </source>
</evidence>